<protein>
    <recommendedName>
        <fullName evidence="4">Small auxin up regulated protein</fullName>
    </recommendedName>
</protein>
<organism evidence="2 3">
    <name type="scientific">Stephania yunnanensis</name>
    <dbReference type="NCBI Taxonomy" id="152371"/>
    <lineage>
        <taxon>Eukaryota</taxon>
        <taxon>Viridiplantae</taxon>
        <taxon>Streptophyta</taxon>
        <taxon>Embryophyta</taxon>
        <taxon>Tracheophyta</taxon>
        <taxon>Spermatophyta</taxon>
        <taxon>Magnoliopsida</taxon>
        <taxon>Ranunculales</taxon>
        <taxon>Menispermaceae</taxon>
        <taxon>Menispermoideae</taxon>
        <taxon>Cissampelideae</taxon>
        <taxon>Stephania</taxon>
    </lineage>
</organism>
<dbReference type="GO" id="GO:0009733">
    <property type="term" value="P:response to auxin"/>
    <property type="evidence" value="ECO:0007669"/>
    <property type="project" value="InterPro"/>
</dbReference>
<proteinExistence type="inferred from homology"/>
<gene>
    <name evidence="2" type="ORF">Syun_005556</name>
</gene>
<comment type="similarity">
    <text evidence="1">Belongs to the ARG7 family.</text>
</comment>
<evidence type="ECO:0000313" key="3">
    <source>
        <dbReference type="Proteomes" id="UP001420932"/>
    </source>
</evidence>
<dbReference type="InterPro" id="IPR003676">
    <property type="entry name" value="SAUR_fam"/>
</dbReference>
<sequence length="150" mass="16871">MAMIEAKKLMKMARKWQKAAAIGRIRRISLRRSNSKDADSWCGEMVADKGHFVVYTVDKKRFVIPLKFLSSDIFKELFRMSAEEFGLPGNGPITLPCDAVFMDYVVSLVRGRVSKDLESALLMSLATGRCCSSLILLQSNDKCQPLLQSF</sequence>
<dbReference type="Proteomes" id="UP001420932">
    <property type="component" value="Unassembled WGS sequence"/>
</dbReference>
<name>A0AAP0L945_9MAGN</name>
<dbReference type="PANTHER" id="PTHR31175:SF120">
    <property type="entry name" value="OS09G0547100 PROTEIN"/>
    <property type="match status" value="1"/>
</dbReference>
<dbReference type="EMBL" id="JBBNAF010000002">
    <property type="protein sequence ID" value="KAK9164654.1"/>
    <property type="molecule type" value="Genomic_DNA"/>
</dbReference>
<evidence type="ECO:0000256" key="1">
    <source>
        <dbReference type="ARBA" id="ARBA00006974"/>
    </source>
</evidence>
<dbReference type="Pfam" id="PF02519">
    <property type="entry name" value="Auxin_inducible"/>
    <property type="match status" value="1"/>
</dbReference>
<evidence type="ECO:0000313" key="2">
    <source>
        <dbReference type="EMBL" id="KAK9164654.1"/>
    </source>
</evidence>
<dbReference type="AlphaFoldDB" id="A0AAP0L945"/>
<accession>A0AAP0L945</accession>
<comment type="caution">
    <text evidence="2">The sequence shown here is derived from an EMBL/GenBank/DDBJ whole genome shotgun (WGS) entry which is preliminary data.</text>
</comment>
<evidence type="ECO:0008006" key="4">
    <source>
        <dbReference type="Google" id="ProtNLM"/>
    </source>
</evidence>
<reference evidence="2 3" key="1">
    <citation type="submission" date="2024-01" db="EMBL/GenBank/DDBJ databases">
        <title>Genome assemblies of Stephania.</title>
        <authorList>
            <person name="Yang L."/>
        </authorList>
    </citation>
    <scope>NUCLEOTIDE SEQUENCE [LARGE SCALE GENOMIC DNA]</scope>
    <source>
        <strain evidence="2">YNDBR</strain>
        <tissue evidence="2">Leaf</tissue>
    </source>
</reference>
<dbReference type="PANTHER" id="PTHR31175">
    <property type="entry name" value="AUXIN-RESPONSIVE FAMILY PROTEIN"/>
    <property type="match status" value="1"/>
</dbReference>
<keyword evidence="3" id="KW-1185">Reference proteome</keyword>